<reference evidence="10 11" key="1">
    <citation type="journal article" date="2016" name="Nat. Commun.">
        <title>Thousands of microbial genomes shed light on interconnected biogeochemical processes in an aquifer system.</title>
        <authorList>
            <person name="Anantharaman K."/>
            <person name="Brown C.T."/>
            <person name="Hug L.A."/>
            <person name="Sharon I."/>
            <person name="Castelle C.J."/>
            <person name="Probst A.J."/>
            <person name="Thomas B.C."/>
            <person name="Singh A."/>
            <person name="Wilkins M.J."/>
            <person name="Karaoz U."/>
            <person name="Brodie E.L."/>
            <person name="Williams K.H."/>
            <person name="Hubbard S.S."/>
            <person name="Banfield J.F."/>
        </authorList>
    </citation>
    <scope>NUCLEOTIDE SEQUENCE [LARGE SCALE GENOMIC DNA]</scope>
</reference>
<dbReference type="InterPro" id="IPR006158">
    <property type="entry name" value="Cobalamin-bd"/>
</dbReference>
<dbReference type="AlphaFoldDB" id="A0A1F5RH62"/>
<organism evidence="10 11">
    <name type="scientific">Candidatus Edwardsbacteria bacterium GWF2_54_11</name>
    <dbReference type="NCBI Taxonomy" id="1817851"/>
    <lineage>
        <taxon>Bacteria</taxon>
        <taxon>Candidatus Edwardsiibacteriota</taxon>
    </lineage>
</organism>
<dbReference type="SFLD" id="SFLDG01123">
    <property type="entry name" value="methyltransferase_(Class_B)"/>
    <property type="match status" value="1"/>
</dbReference>
<dbReference type="CDD" id="cd01335">
    <property type="entry name" value="Radical_SAM"/>
    <property type="match status" value="1"/>
</dbReference>
<comment type="caution">
    <text evidence="10">The sequence shown here is derived from an EMBL/GenBank/DDBJ whole genome shotgun (WGS) entry which is preliminary data.</text>
</comment>
<evidence type="ECO:0000256" key="4">
    <source>
        <dbReference type="ARBA" id="ARBA00022691"/>
    </source>
</evidence>
<keyword evidence="2" id="KW-0489">Methyltransferase</keyword>
<dbReference type="InterPro" id="IPR023404">
    <property type="entry name" value="rSAM_horseshoe"/>
</dbReference>
<comment type="cofactor">
    <cofactor evidence="1">
        <name>[4Fe-4S] cluster</name>
        <dbReference type="ChEBI" id="CHEBI:49883"/>
    </cofactor>
</comment>
<evidence type="ECO:0000259" key="8">
    <source>
        <dbReference type="PROSITE" id="PS51332"/>
    </source>
</evidence>
<dbReference type="GO" id="GO:0031419">
    <property type="term" value="F:cobalamin binding"/>
    <property type="evidence" value="ECO:0007669"/>
    <property type="project" value="InterPro"/>
</dbReference>
<evidence type="ECO:0000259" key="9">
    <source>
        <dbReference type="PROSITE" id="PS51918"/>
    </source>
</evidence>
<dbReference type="InterPro" id="IPR058240">
    <property type="entry name" value="rSAM_sf"/>
</dbReference>
<dbReference type="Gene3D" id="3.80.30.20">
    <property type="entry name" value="tm_1862 like domain"/>
    <property type="match status" value="1"/>
</dbReference>
<dbReference type="SFLD" id="SFLDS00029">
    <property type="entry name" value="Radical_SAM"/>
    <property type="match status" value="1"/>
</dbReference>
<dbReference type="Proteomes" id="UP000177230">
    <property type="component" value="Unassembled WGS sequence"/>
</dbReference>
<keyword evidence="5" id="KW-0479">Metal-binding</keyword>
<dbReference type="PROSITE" id="PS51332">
    <property type="entry name" value="B12_BINDING"/>
    <property type="match status" value="1"/>
</dbReference>
<evidence type="ECO:0000313" key="10">
    <source>
        <dbReference type="EMBL" id="OGF13877.1"/>
    </source>
</evidence>
<keyword evidence="4" id="KW-0949">S-adenosyl-L-methionine</keyword>
<evidence type="ECO:0000256" key="5">
    <source>
        <dbReference type="ARBA" id="ARBA00022723"/>
    </source>
</evidence>
<dbReference type="GO" id="GO:0003824">
    <property type="term" value="F:catalytic activity"/>
    <property type="evidence" value="ECO:0007669"/>
    <property type="project" value="InterPro"/>
</dbReference>
<dbReference type="SMART" id="SM00729">
    <property type="entry name" value="Elp3"/>
    <property type="match status" value="1"/>
</dbReference>
<name>A0A1F5RH62_9BACT</name>
<gene>
    <name evidence="10" type="ORF">A2024_10550</name>
</gene>
<dbReference type="EMBL" id="MFFM01000011">
    <property type="protein sequence ID" value="OGF13877.1"/>
    <property type="molecule type" value="Genomic_DNA"/>
</dbReference>
<protein>
    <submittedName>
        <fullName evidence="10">Uncharacterized protein</fullName>
    </submittedName>
</protein>
<dbReference type="PANTHER" id="PTHR43409">
    <property type="entry name" value="ANAEROBIC MAGNESIUM-PROTOPORPHYRIN IX MONOMETHYL ESTER CYCLASE-RELATED"/>
    <property type="match status" value="1"/>
</dbReference>
<dbReference type="GO" id="GO:0051539">
    <property type="term" value="F:4 iron, 4 sulfur cluster binding"/>
    <property type="evidence" value="ECO:0007669"/>
    <property type="project" value="UniProtKB-KW"/>
</dbReference>
<dbReference type="InterPro" id="IPR007197">
    <property type="entry name" value="rSAM"/>
</dbReference>
<evidence type="ECO:0000256" key="1">
    <source>
        <dbReference type="ARBA" id="ARBA00001966"/>
    </source>
</evidence>
<keyword evidence="6" id="KW-0408">Iron</keyword>
<evidence type="ECO:0000256" key="2">
    <source>
        <dbReference type="ARBA" id="ARBA00022603"/>
    </source>
</evidence>
<dbReference type="PANTHER" id="PTHR43409:SF7">
    <property type="entry name" value="BLL1977 PROTEIN"/>
    <property type="match status" value="1"/>
</dbReference>
<dbReference type="InterPro" id="IPR051198">
    <property type="entry name" value="BchE-like"/>
</dbReference>
<sequence length="468" mass="53104">MKVFLVNPPEYLGVAQVREGRCMQRAGAWTSVWPPLSLALTAAVLRRAGHQVLLHDCIVENISREKLAQIARGFKPEWCIFNSATPSIAGDMETVDALKNALPACRMAVLGIHPTALPEETFALSRHLEVIIMGEPEQTALELISAADLGSVAGISYRAAGMIKHNPPRPAIEELDRLPFPAWDLIRRDLYKLPLSDQPFLLLATNRGCPFHCRFCADHVYYGRRLRKFSAKRIVDEIEHDIKEIGVKEFLFWAESFTLDRQHALAVAREIISRKLDIGWVCNSRVDQVDREMLEAFKRAGCWMIGYGVESGSQRVLDLMNKGTTLEQTRAAVAAAQAAGLQVTAHVMIGYPGETSKEIEQTIALVKELRFDFAQFYAAVPFPGSELYAEARDKGMIESGDWRYYEQNFCVIRTDQLEPRQVERWRNRAFREFYLRPGQMVKTMAHLRTPGAWRQALKAVWEFRKWAG</sequence>
<dbReference type="InterPro" id="IPR034466">
    <property type="entry name" value="Methyltransferase_Class_B"/>
</dbReference>
<feature type="domain" description="B12-binding" evidence="8">
    <location>
        <begin position="21"/>
        <end position="154"/>
    </location>
</feature>
<dbReference type="Gene3D" id="3.40.50.280">
    <property type="entry name" value="Cobalamin-binding domain"/>
    <property type="match status" value="1"/>
</dbReference>
<evidence type="ECO:0000313" key="11">
    <source>
        <dbReference type="Proteomes" id="UP000177230"/>
    </source>
</evidence>
<evidence type="ECO:0000256" key="7">
    <source>
        <dbReference type="ARBA" id="ARBA00023014"/>
    </source>
</evidence>
<dbReference type="Pfam" id="PF04055">
    <property type="entry name" value="Radical_SAM"/>
    <property type="match status" value="1"/>
</dbReference>
<dbReference type="PROSITE" id="PS51918">
    <property type="entry name" value="RADICAL_SAM"/>
    <property type="match status" value="1"/>
</dbReference>
<keyword evidence="3" id="KW-0808">Transferase</keyword>
<dbReference type="SFLD" id="SFLDG01082">
    <property type="entry name" value="B12-binding_domain_containing"/>
    <property type="match status" value="1"/>
</dbReference>
<proteinExistence type="predicted"/>
<dbReference type="Pfam" id="PF02310">
    <property type="entry name" value="B12-binding"/>
    <property type="match status" value="1"/>
</dbReference>
<evidence type="ECO:0000256" key="3">
    <source>
        <dbReference type="ARBA" id="ARBA00022679"/>
    </source>
</evidence>
<dbReference type="InterPro" id="IPR006638">
    <property type="entry name" value="Elp3/MiaA/NifB-like_rSAM"/>
</dbReference>
<dbReference type="SUPFAM" id="SSF102114">
    <property type="entry name" value="Radical SAM enzymes"/>
    <property type="match status" value="1"/>
</dbReference>
<dbReference type="GO" id="GO:0046872">
    <property type="term" value="F:metal ion binding"/>
    <property type="evidence" value="ECO:0007669"/>
    <property type="project" value="UniProtKB-KW"/>
</dbReference>
<feature type="domain" description="Radical SAM core" evidence="9">
    <location>
        <begin position="195"/>
        <end position="427"/>
    </location>
</feature>
<keyword evidence="7" id="KW-0411">Iron-sulfur</keyword>
<accession>A0A1F5RH62</accession>
<evidence type="ECO:0000256" key="6">
    <source>
        <dbReference type="ARBA" id="ARBA00023004"/>
    </source>
</evidence>